<evidence type="ECO:0000313" key="3">
    <source>
        <dbReference type="Proteomes" id="UP001521931"/>
    </source>
</evidence>
<evidence type="ECO:0000256" key="1">
    <source>
        <dbReference type="SAM" id="Phobius"/>
    </source>
</evidence>
<feature type="transmembrane region" description="Helical" evidence="1">
    <location>
        <begin position="170"/>
        <end position="189"/>
    </location>
</feature>
<feature type="transmembrane region" description="Helical" evidence="1">
    <location>
        <begin position="99"/>
        <end position="115"/>
    </location>
</feature>
<evidence type="ECO:0000313" key="2">
    <source>
        <dbReference type="EMBL" id="MCG7322177.1"/>
    </source>
</evidence>
<protein>
    <submittedName>
        <fullName evidence="2">YwiC-like family protein</fullName>
    </submittedName>
</protein>
<sequence>MTRGRKHAPGWVPQQHGAWAMLVVPAVTGTVLLVRDHGWRWVALPVLAITIVGYFLLNAVTLWLKARRKPRYWPPVRAHAVAGGVLGVAVMALGPGLTGWLVVAAPLLAVALVLASRRRDRATLSGLVTVTAACLVTPVLWSAGLPARLPLGAMSAAADVAARRPDQVRVVAFVTLLQLAYFFGTVVYVKTMIRERGDRRWFAASVAYHAAVTAVLLAAALGGIPALTTGVSGAALVLATVVLALATARAWAMPALGPLRGRQITPLQVGLVEIGFSVAVLVACLLA</sequence>
<comment type="caution">
    <text evidence="2">The sequence shown here is derived from an EMBL/GenBank/DDBJ whole genome shotgun (WGS) entry which is preliminary data.</text>
</comment>
<dbReference type="Pfam" id="PF14256">
    <property type="entry name" value="YwiC"/>
    <property type="match status" value="1"/>
</dbReference>
<gene>
    <name evidence="2" type="ORF">MHL29_09795</name>
</gene>
<feature type="transmembrane region" description="Helical" evidence="1">
    <location>
        <begin position="16"/>
        <end position="35"/>
    </location>
</feature>
<feature type="transmembrane region" description="Helical" evidence="1">
    <location>
        <begin position="264"/>
        <end position="286"/>
    </location>
</feature>
<feature type="transmembrane region" description="Helical" evidence="1">
    <location>
        <begin position="122"/>
        <end position="141"/>
    </location>
</feature>
<keyword evidence="3" id="KW-1185">Reference proteome</keyword>
<keyword evidence="1" id="KW-0472">Membrane</keyword>
<dbReference type="InterPro" id="IPR025576">
    <property type="entry name" value="YwiC"/>
</dbReference>
<keyword evidence="1" id="KW-0812">Transmembrane</keyword>
<keyword evidence="1" id="KW-1133">Transmembrane helix</keyword>
<dbReference type="RefSeq" id="WP_239264267.1">
    <property type="nucleotide sequence ID" value="NZ_JAKRCV010000028.1"/>
</dbReference>
<dbReference type="Proteomes" id="UP001521931">
    <property type="component" value="Unassembled WGS sequence"/>
</dbReference>
<feature type="transmembrane region" description="Helical" evidence="1">
    <location>
        <begin position="201"/>
        <end position="224"/>
    </location>
</feature>
<dbReference type="EMBL" id="JAKRCV010000028">
    <property type="protein sequence ID" value="MCG7322177.1"/>
    <property type="molecule type" value="Genomic_DNA"/>
</dbReference>
<reference evidence="2 3" key="1">
    <citation type="submission" date="2022-02" db="EMBL/GenBank/DDBJ databases">
        <title>Uncovering new skin microbiome diversity through culturing and metagenomics.</title>
        <authorList>
            <person name="Conlan S."/>
            <person name="Deming C."/>
            <person name="Nisc Comparative Sequencing Program N."/>
            <person name="Segre J.A."/>
        </authorList>
    </citation>
    <scope>NUCLEOTIDE SEQUENCE [LARGE SCALE GENOMIC DNA]</scope>
    <source>
        <strain evidence="2 3">ACRQZ</strain>
    </source>
</reference>
<feature type="transmembrane region" description="Helical" evidence="1">
    <location>
        <begin position="230"/>
        <end position="252"/>
    </location>
</feature>
<accession>A0ABS9Q2T0</accession>
<proteinExistence type="predicted"/>
<name>A0ABS9Q2T0_9MICO</name>
<feature type="transmembrane region" description="Helical" evidence="1">
    <location>
        <begin position="41"/>
        <end position="64"/>
    </location>
</feature>
<organism evidence="2 3">
    <name type="scientific">Arsenicicoccus bolidensis</name>
    <dbReference type="NCBI Taxonomy" id="229480"/>
    <lineage>
        <taxon>Bacteria</taxon>
        <taxon>Bacillati</taxon>
        <taxon>Actinomycetota</taxon>
        <taxon>Actinomycetes</taxon>
        <taxon>Micrococcales</taxon>
        <taxon>Intrasporangiaceae</taxon>
        <taxon>Arsenicicoccus</taxon>
    </lineage>
</organism>